<name>A0A0H2WDJ2_BURMA</name>
<dbReference type="EMBL" id="CP000011">
    <property type="protein sequence ID" value="AAU46920.1"/>
    <property type="molecule type" value="Genomic_DNA"/>
</dbReference>
<evidence type="ECO:0000256" key="1">
    <source>
        <dbReference type="SAM" id="MobiDB-lite"/>
    </source>
</evidence>
<proteinExistence type="predicted"/>
<keyword evidence="3" id="KW-1185">Reference proteome</keyword>
<feature type="region of interest" description="Disordered" evidence="1">
    <location>
        <begin position="162"/>
        <end position="210"/>
    </location>
</feature>
<accession>A0A0H2WDJ2</accession>
<dbReference type="KEGG" id="bma:BMAA0752"/>
<reference evidence="2 3" key="1">
    <citation type="journal article" date="2004" name="Proc. Natl. Acad. Sci. U.S.A.">
        <title>Structural flexibility in the Burkholderia mallei genome.</title>
        <authorList>
            <person name="Nierman W.C."/>
            <person name="DeShazer D."/>
            <person name="Kim H.S."/>
            <person name="Tettelin H."/>
            <person name="Nelson K.E."/>
            <person name="Feldblyum T."/>
            <person name="Ulrich R.L."/>
            <person name="Ronning C.M."/>
            <person name="Brinkac L.M."/>
            <person name="Daugherty S.C."/>
            <person name="Davidsen T.D."/>
            <person name="Deboy R.T."/>
            <person name="Dimitrov G."/>
            <person name="Dodson R.J."/>
            <person name="Durkin A.S."/>
            <person name="Gwinn M.L."/>
            <person name="Haft D.H."/>
            <person name="Khouri H."/>
            <person name="Kolonay J.F."/>
            <person name="Madupu R."/>
            <person name="Mohammoud Y."/>
            <person name="Nelson W.C."/>
            <person name="Radune D."/>
            <person name="Romero C.M."/>
            <person name="Sarria S."/>
            <person name="Selengut J."/>
            <person name="Shamblin C."/>
            <person name="Sullivan S.A."/>
            <person name="White O."/>
            <person name="Yu Y."/>
            <person name="Zafar N."/>
            <person name="Zhou L."/>
            <person name="Fraser C.M."/>
        </authorList>
    </citation>
    <scope>NUCLEOTIDE SEQUENCE [LARGE SCALE GENOMIC DNA]</scope>
    <source>
        <strain evidence="2 3">ATCC 23344</strain>
    </source>
</reference>
<dbReference type="HOGENOM" id="CLU_1308191_0_0_4"/>
<evidence type="ECO:0000313" key="2">
    <source>
        <dbReference type="EMBL" id="AAU46920.1"/>
    </source>
</evidence>
<sequence>MRAPESTPRNSAAPSPTFGLTARASAPITRAVRRSCREPTASAARRPMPHTNARAMCRSPGATANRLPDIVLPIPDRLDARMEPPKSATSPSATRHEHRSPRGCVARRRLFIPAGCRAIGEPFHEACALPSFTELPRLIQHDARRFCADALRFARALAPVRRVDPDTTPHPPRRFRSRGFSAPAHSSLARIGPPESSNIGYFPDARMPAA</sequence>
<evidence type="ECO:0000313" key="3">
    <source>
        <dbReference type="Proteomes" id="UP000006693"/>
    </source>
</evidence>
<gene>
    <name evidence="2" type="ordered locus">BMAA0752</name>
</gene>
<feature type="region of interest" description="Disordered" evidence="1">
    <location>
        <begin position="1"/>
        <end position="53"/>
    </location>
</feature>
<protein>
    <submittedName>
        <fullName evidence="2">Uncharacterized protein</fullName>
    </submittedName>
</protein>
<dbReference type="AlphaFoldDB" id="A0A0H2WDJ2"/>
<feature type="region of interest" description="Disordered" evidence="1">
    <location>
        <begin position="79"/>
        <end position="101"/>
    </location>
</feature>
<dbReference type="Proteomes" id="UP000006693">
    <property type="component" value="Chromosome 2"/>
</dbReference>
<organism evidence="2 3">
    <name type="scientific">Burkholderia mallei (strain ATCC 23344)</name>
    <dbReference type="NCBI Taxonomy" id="243160"/>
    <lineage>
        <taxon>Bacteria</taxon>
        <taxon>Pseudomonadati</taxon>
        <taxon>Pseudomonadota</taxon>
        <taxon>Betaproteobacteria</taxon>
        <taxon>Burkholderiales</taxon>
        <taxon>Burkholderiaceae</taxon>
        <taxon>Burkholderia</taxon>
        <taxon>pseudomallei group</taxon>
    </lineage>
</organism>